<dbReference type="OrthoDB" id="7348379at2"/>
<evidence type="ECO:0000313" key="7">
    <source>
        <dbReference type="EMBL" id="TXR57327.1"/>
    </source>
</evidence>
<evidence type="ECO:0000259" key="5">
    <source>
        <dbReference type="Pfam" id="PF09375"/>
    </source>
</evidence>
<dbReference type="InterPro" id="IPR050894">
    <property type="entry name" value="EfeM/EfeO_iron_uptake"/>
</dbReference>
<evidence type="ECO:0000256" key="1">
    <source>
        <dbReference type="ARBA" id="ARBA00004418"/>
    </source>
</evidence>
<evidence type="ECO:0000256" key="2">
    <source>
        <dbReference type="ARBA" id="ARBA00005989"/>
    </source>
</evidence>
<dbReference type="PROSITE" id="PS51257">
    <property type="entry name" value="PROKAR_LIPOPROTEIN"/>
    <property type="match status" value="1"/>
</dbReference>
<dbReference type="RefSeq" id="WP_147924968.1">
    <property type="nucleotide sequence ID" value="NZ_VKAC01000002.1"/>
</dbReference>
<dbReference type="Pfam" id="PF13473">
    <property type="entry name" value="Cupredoxin_1"/>
    <property type="match status" value="1"/>
</dbReference>
<feature type="chain" id="PRO_5039561630" evidence="4">
    <location>
        <begin position="18"/>
        <end position="391"/>
    </location>
</feature>
<dbReference type="InterPro" id="IPR053377">
    <property type="entry name" value="Iron_uptake_EfeM/EfeO"/>
</dbReference>
<feature type="domain" description="Imelysin-like" evidence="5">
    <location>
        <begin position="150"/>
        <end position="383"/>
    </location>
</feature>
<dbReference type="AlphaFoldDB" id="A0A5C8ZHK8"/>
<dbReference type="InterPro" id="IPR018976">
    <property type="entry name" value="Imelysin-like"/>
</dbReference>
<dbReference type="GO" id="GO:0042597">
    <property type="term" value="C:periplasmic space"/>
    <property type="evidence" value="ECO:0007669"/>
    <property type="project" value="UniProtKB-SubCell"/>
</dbReference>
<dbReference type="PANTHER" id="PTHR39192">
    <property type="entry name" value="IRON UPTAKE SYSTEM COMPONENT EFEO"/>
    <property type="match status" value="1"/>
</dbReference>
<feature type="domain" description="EfeO-type cupredoxin-like" evidence="6">
    <location>
        <begin position="44"/>
        <end position="125"/>
    </location>
</feature>
<organism evidence="7 8">
    <name type="scientific">Quadrisphaera setariae</name>
    <dbReference type="NCBI Taxonomy" id="2593304"/>
    <lineage>
        <taxon>Bacteria</taxon>
        <taxon>Bacillati</taxon>
        <taxon>Actinomycetota</taxon>
        <taxon>Actinomycetes</taxon>
        <taxon>Kineosporiales</taxon>
        <taxon>Kineosporiaceae</taxon>
        <taxon>Quadrisphaera</taxon>
    </lineage>
</organism>
<dbReference type="Gene3D" id="1.20.1420.20">
    <property type="entry name" value="M75 peptidase, HXXE motif"/>
    <property type="match status" value="1"/>
</dbReference>
<dbReference type="EMBL" id="VKAC01000002">
    <property type="protein sequence ID" value="TXR57327.1"/>
    <property type="molecule type" value="Genomic_DNA"/>
</dbReference>
<keyword evidence="3 4" id="KW-0732">Signal</keyword>
<reference evidence="7 8" key="1">
    <citation type="submission" date="2019-07" db="EMBL/GenBank/DDBJ databases">
        <title>Quadrisphaera sp. strain DD2A genome sequencing and assembly.</title>
        <authorList>
            <person name="Kim I."/>
        </authorList>
    </citation>
    <scope>NUCLEOTIDE SEQUENCE [LARGE SCALE GENOMIC DNA]</scope>
    <source>
        <strain evidence="7 8">DD2A</strain>
    </source>
</reference>
<feature type="signal peptide" evidence="4">
    <location>
        <begin position="1"/>
        <end position="17"/>
    </location>
</feature>
<evidence type="ECO:0000256" key="4">
    <source>
        <dbReference type="SAM" id="SignalP"/>
    </source>
</evidence>
<accession>A0A5C8ZHK8</accession>
<evidence type="ECO:0000313" key="8">
    <source>
        <dbReference type="Proteomes" id="UP000321234"/>
    </source>
</evidence>
<dbReference type="CDD" id="cd14656">
    <property type="entry name" value="Imelysin-like_EfeO"/>
    <property type="match status" value="1"/>
</dbReference>
<dbReference type="InterPro" id="IPR028096">
    <property type="entry name" value="EfeO_Cupredoxin"/>
</dbReference>
<comment type="similarity">
    <text evidence="2">Belongs to the EfeM/EfeO family.</text>
</comment>
<dbReference type="InterPro" id="IPR038352">
    <property type="entry name" value="Imelysin_sf"/>
</dbReference>
<comment type="caution">
    <text evidence="7">The sequence shown here is derived from an EMBL/GenBank/DDBJ whole genome shotgun (WGS) entry which is preliminary data.</text>
</comment>
<evidence type="ECO:0000256" key="3">
    <source>
        <dbReference type="ARBA" id="ARBA00022729"/>
    </source>
</evidence>
<proteinExistence type="inferred from homology"/>
<protein>
    <submittedName>
        <fullName evidence="7">Peptidase M75 family protein</fullName>
    </submittedName>
</protein>
<name>A0A5C8ZHK8_9ACTN</name>
<dbReference type="Proteomes" id="UP000321234">
    <property type="component" value="Unassembled WGS sequence"/>
</dbReference>
<dbReference type="InterPro" id="IPR034981">
    <property type="entry name" value="Imelysin-like_EfeO/Algp7"/>
</dbReference>
<evidence type="ECO:0000259" key="6">
    <source>
        <dbReference type="Pfam" id="PF13473"/>
    </source>
</evidence>
<dbReference type="Pfam" id="PF09375">
    <property type="entry name" value="Peptidase_M75"/>
    <property type="match status" value="1"/>
</dbReference>
<dbReference type="NCBIfam" id="NF041757">
    <property type="entry name" value="EfeO"/>
    <property type="match status" value="1"/>
</dbReference>
<keyword evidence="8" id="KW-1185">Reference proteome</keyword>
<comment type="subcellular location">
    <subcellularLocation>
        <location evidence="1">Periplasm</location>
    </subcellularLocation>
</comment>
<gene>
    <name evidence="7" type="ORF">FMM08_03395</name>
</gene>
<dbReference type="PANTHER" id="PTHR39192:SF1">
    <property type="entry name" value="IRON UPTAKE SYSTEM COMPONENT EFEO"/>
    <property type="match status" value="1"/>
</dbReference>
<sequence>MPSRARALLVLPLASLAALSLSSCGALVDAPSSSAEVSEGASGGAADASVAINASDGACEVAKTDLPGGVTTFSITNTGSQVTEVYVYDGDRIVTEKENIGPGTSYDLTVDLTEGKYQVACKPGMVGDGIRQAIAVTGGTSELTAAEQTAVDAYRAYVQQQADATVPLVQQLRDAVAAGDRAKAQSLYAPSRVGWESVEPVAESFGDLDPRMDVREADLEQGQEFTGWHRLEKALWTGEDLAAVAPVADQLLLDVKELAQRVPNAAITPNSIGNGAKELLDEVATGKITGEEEAFSHTDLVDFKGNVDGAQKAFEVLTPIVQTNDPTLVTELTTQFAAVQAALAPYADPSVPGGYVSYEKVTEDQRRELARAVDALSEPLSQLGAAAAGQA</sequence>